<keyword evidence="9" id="KW-0325">Glycoprotein</keyword>
<dbReference type="PANTHER" id="PTHR31953">
    <property type="entry name" value="BETA-FRUCTOFURANOSIDASE, INSOLUBLE ISOENZYME CWINV1-RELATED"/>
    <property type="match status" value="1"/>
</dbReference>
<dbReference type="Pfam" id="PF00251">
    <property type="entry name" value="Glyco_hydro_32N"/>
    <property type="match status" value="1"/>
</dbReference>
<dbReference type="AlphaFoldDB" id="A0A8J5VYW3"/>
<dbReference type="SMART" id="SM00640">
    <property type="entry name" value="Glyco_32"/>
    <property type="match status" value="1"/>
</dbReference>
<dbReference type="Proteomes" id="UP000729402">
    <property type="component" value="Unassembled WGS sequence"/>
</dbReference>
<comment type="similarity">
    <text evidence="3 11">Belongs to the glycosyl hydrolase 32 family.</text>
</comment>
<evidence type="ECO:0000256" key="3">
    <source>
        <dbReference type="ARBA" id="ARBA00009902"/>
    </source>
</evidence>
<gene>
    <name evidence="14" type="ORF">GUJ93_ZPchr0004g40007</name>
</gene>
<evidence type="ECO:0000256" key="9">
    <source>
        <dbReference type="ARBA" id="ARBA00023180"/>
    </source>
</evidence>
<evidence type="ECO:0000313" key="15">
    <source>
        <dbReference type="Proteomes" id="UP000729402"/>
    </source>
</evidence>
<accession>A0A8J5VYW3</accession>
<evidence type="ECO:0000256" key="1">
    <source>
        <dbReference type="ARBA" id="ARBA00000094"/>
    </source>
</evidence>
<evidence type="ECO:0000256" key="4">
    <source>
        <dbReference type="ARBA" id="ARBA00012758"/>
    </source>
</evidence>
<comment type="subcellular location">
    <subcellularLocation>
        <location evidence="2">Secreted</location>
        <location evidence="2">Cell wall</location>
    </subcellularLocation>
</comment>
<dbReference type="EC" id="3.2.1.26" evidence="4"/>
<dbReference type="InterPro" id="IPR050551">
    <property type="entry name" value="Fructan_Metab_Enzymes"/>
</dbReference>
<keyword evidence="8 11" id="KW-0378">Hydrolase</keyword>
<keyword evidence="10 11" id="KW-0326">Glycosidase</keyword>
<dbReference type="GO" id="GO:0004564">
    <property type="term" value="F:beta-fructofuranosidase activity"/>
    <property type="evidence" value="ECO:0007669"/>
    <property type="project" value="UniProtKB-EC"/>
</dbReference>
<keyword evidence="7" id="KW-0732">Signal</keyword>
<evidence type="ECO:0000256" key="7">
    <source>
        <dbReference type="ARBA" id="ARBA00022729"/>
    </source>
</evidence>
<evidence type="ECO:0000313" key="14">
    <source>
        <dbReference type="EMBL" id="KAG8064428.1"/>
    </source>
</evidence>
<evidence type="ECO:0000259" key="12">
    <source>
        <dbReference type="Pfam" id="PF00251"/>
    </source>
</evidence>
<reference evidence="14" key="2">
    <citation type="submission" date="2021-02" db="EMBL/GenBank/DDBJ databases">
        <authorList>
            <person name="Kimball J.A."/>
            <person name="Haas M.W."/>
            <person name="Macchietto M."/>
            <person name="Kono T."/>
            <person name="Duquette J."/>
            <person name="Shao M."/>
        </authorList>
    </citation>
    <scope>NUCLEOTIDE SEQUENCE</scope>
    <source>
        <tissue evidence="14">Fresh leaf tissue</tissue>
    </source>
</reference>
<feature type="domain" description="Glycosyl hydrolase family 32 C-terminal" evidence="13">
    <location>
        <begin position="342"/>
        <end position="540"/>
    </location>
</feature>
<keyword evidence="5" id="KW-0134">Cell wall</keyword>
<dbReference type="InterPro" id="IPR013189">
    <property type="entry name" value="Glyco_hydro_32_C"/>
</dbReference>
<dbReference type="CDD" id="cd18624">
    <property type="entry name" value="GH32_Fruct1-like"/>
    <property type="match status" value="1"/>
</dbReference>
<evidence type="ECO:0000256" key="10">
    <source>
        <dbReference type="ARBA" id="ARBA00023295"/>
    </source>
</evidence>
<evidence type="ECO:0000256" key="11">
    <source>
        <dbReference type="RuleBase" id="RU362110"/>
    </source>
</evidence>
<feature type="domain" description="Glycosyl hydrolase family 32 N-terminal" evidence="12">
    <location>
        <begin position="11"/>
        <end position="339"/>
    </location>
</feature>
<dbReference type="InterPro" id="IPR013148">
    <property type="entry name" value="Glyco_hydro_32_N"/>
</dbReference>
<dbReference type="Pfam" id="PF08244">
    <property type="entry name" value="Glyco_hydro_32C"/>
    <property type="match status" value="1"/>
</dbReference>
<evidence type="ECO:0000256" key="2">
    <source>
        <dbReference type="ARBA" id="ARBA00004191"/>
    </source>
</evidence>
<keyword evidence="15" id="KW-1185">Reference proteome</keyword>
<sequence length="548" mass="61481">MLRFQLWNPKDPNAPMYYKGWYHLFYQYNPKGAVWGNIVWAHSVSRDLVNWVALKPAIEPSIKADKYGCWSGSATTMTDGTPVIMYTGVNRPDVNYQVQNVAFPRNASDPLLREWVKPGHNPVIVPEGGINATEFRDPTTAWRGVDGQWRLLVGSLDGRSSARGAAYVYRSRDFRTWTRMRQPLHSAPTGMWECPDFYPVTADGRREGLDVTSTTAADVFSRHGRHSADASPRKIKYVLKNSLDLRRYDYYTVGTYDQKAERYLPDNPAGDEHHLRYDYGNFYASKTFYDPAKRRRILWGWANESDTAADDVAKGWAGIQAIPRKVWLDPSGKQLLQWPIEEIEKLRGKKPVILRDRVLKPGEHVEVSGLQTAQADVEVSFEVASMEAAERLDPAMAYDAQRLCSARGADDKGGVGPFGLWVLASARLEEKTAVFFRVFRAPAAGGKPVVLMCTDPTKSSRNPNLYQPTFAGFVDTDVTNGKISLRSLIDRSVVESFGAGGKACILSRVYPSLAVGKNAHLYVFNNGKAEVRVTKLAAWEMKKPLLMN</sequence>
<evidence type="ECO:0000256" key="8">
    <source>
        <dbReference type="ARBA" id="ARBA00022801"/>
    </source>
</evidence>
<evidence type="ECO:0000256" key="6">
    <source>
        <dbReference type="ARBA" id="ARBA00022525"/>
    </source>
</evidence>
<keyword evidence="6" id="KW-0964">Secreted</keyword>
<evidence type="ECO:0000256" key="5">
    <source>
        <dbReference type="ARBA" id="ARBA00022512"/>
    </source>
</evidence>
<dbReference type="EMBL" id="JAAALK010000285">
    <property type="protein sequence ID" value="KAG8064428.1"/>
    <property type="molecule type" value="Genomic_DNA"/>
</dbReference>
<proteinExistence type="inferred from homology"/>
<dbReference type="OrthoDB" id="202537at2759"/>
<evidence type="ECO:0000259" key="13">
    <source>
        <dbReference type="Pfam" id="PF08244"/>
    </source>
</evidence>
<dbReference type="FunFam" id="2.115.10.20:FF:000001">
    <property type="entry name" value="Beta-fructofuranosidase, insoluble isoenzyme CWINV1"/>
    <property type="match status" value="1"/>
</dbReference>
<protein>
    <recommendedName>
        <fullName evidence="4">beta-fructofuranosidase</fullName>
        <ecNumber evidence="4">3.2.1.26</ecNumber>
    </recommendedName>
</protein>
<dbReference type="FunFam" id="2.60.120.560:FF:000002">
    <property type="entry name" value="Beta-fructofuranosidase, insoluble isoenzyme CWINV1"/>
    <property type="match status" value="1"/>
</dbReference>
<name>A0A8J5VYW3_ZIZPA</name>
<organism evidence="14 15">
    <name type="scientific">Zizania palustris</name>
    <name type="common">Northern wild rice</name>
    <dbReference type="NCBI Taxonomy" id="103762"/>
    <lineage>
        <taxon>Eukaryota</taxon>
        <taxon>Viridiplantae</taxon>
        <taxon>Streptophyta</taxon>
        <taxon>Embryophyta</taxon>
        <taxon>Tracheophyta</taxon>
        <taxon>Spermatophyta</taxon>
        <taxon>Magnoliopsida</taxon>
        <taxon>Liliopsida</taxon>
        <taxon>Poales</taxon>
        <taxon>Poaceae</taxon>
        <taxon>BOP clade</taxon>
        <taxon>Oryzoideae</taxon>
        <taxon>Oryzeae</taxon>
        <taxon>Zizaniinae</taxon>
        <taxon>Zizania</taxon>
    </lineage>
</organism>
<dbReference type="GO" id="GO:0005975">
    <property type="term" value="P:carbohydrate metabolic process"/>
    <property type="evidence" value="ECO:0007669"/>
    <property type="project" value="InterPro"/>
</dbReference>
<dbReference type="InterPro" id="IPR001362">
    <property type="entry name" value="Glyco_hydro_32"/>
</dbReference>
<comment type="catalytic activity">
    <reaction evidence="1">
        <text>Hydrolysis of terminal non-reducing beta-D-fructofuranoside residues in beta-D-fructofuranosides.</text>
        <dbReference type="EC" id="3.2.1.26"/>
    </reaction>
</comment>
<comment type="caution">
    <text evidence="14">The sequence shown here is derived from an EMBL/GenBank/DDBJ whole genome shotgun (WGS) entry which is preliminary data.</text>
</comment>
<reference evidence="14" key="1">
    <citation type="journal article" date="2021" name="bioRxiv">
        <title>Whole Genome Assembly and Annotation of Northern Wild Rice, Zizania palustris L., Supports a Whole Genome Duplication in the Zizania Genus.</title>
        <authorList>
            <person name="Haas M."/>
            <person name="Kono T."/>
            <person name="Macchietto M."/>
            <person name="Millas R."/>
            <person name="McGilp L."/>
            <person name="Shao M."/>
            <person name="Duquette J."/>
            <person name="Hirsch C.N."/>
            <person name="Kimball J."/>
        </authorList>
    </citation>
    <scope>NUCLEOTIDE SEQUENCE</scope>
    <source>
        <tissue evidence="14">Fresh leaf tissue</tissue>
    </source>
</reference>